<protein>
    <submittedName>
        <fullName evidence="7">Uncharacterized protein</fullName>
    </submittedName>
</protein>
<gene>
    <name evidence="7" type="ORF">SAMN02910417_00234</name>
</gene>
<comment type="subcellular location">
    <subcellularLocation>
        <location evidence="1">Membrane</location>
        <topology evidence="1">Multi-pass membrane protein</topology>
    </subcellularLocation>
</comment>
<feature type="transmembrane region" description="Helical" evidence="6">
    <location>
        <begin position="67"/>
        <end position="88"/>
    </location>
</feature>
<reference evidence="7 8" key="1">
    <citation type="submission" date="2016-10" db="EMBL/GenBank/DDBJ databases">
        <authorList>
            <person name="de Groot N.N."/>
        </authorList>
    </citation>
    <scope>NUCLEOTIDE SEQUENCE [LARGE SCALE GENOMIC DNA]</scope>
    <source>
        <strain evidence="7 8">DSM 3217</strain>
    </source>
</reference>
<evidence type="ECO:0000256" key="5">
    <source>
        <dbReference type="ARBA" id="ARBA00023136"/>
    </source>
</evidence>
<proteinExistence type="inferred from homology"/>
<evidence type="ECO:0000313" key="7">
    <source>
        <dbReference type="EMBL" id="SDB03136.1"/>
    </source>
</evidence>
<accession>A0A1G6A4F1</accession>
<evidence type="ECO:0000256" key="4">
    <source>
        <dbReference type="ARBA" id="ARBA00022989"/>
    </source>
</evidence>
<dbReference type="NCBIfam" id="NF038013">
    <property type="entry name" value="AceTr_1"/>
    <property type="match status" value="1"/>
</dbReference>
<organism evidence="7 8">
    <name type="scientific">Eubacterium oxidoreducens</name>
    <dbReference type="NCBI Taxonomy" id="1732"/>
    <lineage>
        <taxon>Bacteria</taxon>
        <taxon>Bacillati</taxon>
        <taxon>Bacillota</taxon>
        <taxon>Clostridia</taxon>
        <taxon>Eubacteriales</taxon>
        <taxon>Eubacteriaceae</taxon>
        <taxon>Eubacterium</taxon>
    </lineage>
</organism>
<dbReference type="OrthoDB" id="9787939at2"/>
<evidence type="ECO:0000313" key="8">
    <source>
        <dbReference type="Proteomes" id="UP000199228"/>
    </source>
</evidence>
<dbReference type="InterPro" id="IPR047623">
    <property type="entry name" value="SatP"/>
</dbReference>
<dbReference type="AlphaFoldDB" id="A0A1G6A4F1"/>
<dbReference type="GO" id="GO:0071422">
    <property type="term" value="P:succinate transmembrane transport"/>
    <property type="evidence" value="ECO:0007669"/>
    <property type="project" value="TreeGrafter"/>
</dbReference>
<dbReference type="EMBL" id="FMXR01000004">
    <property type="protein sequence ID" value="SDB03136.1"/>
    <property type="molecule type" value="Genomic_DNA"/>
</dbReference>
<dbReference type="Pfam" id="PF01184">
    <property type="entry name" value="Gpr1_Fun34_YaaH"/>
    <property type="match status" value="1"/>
</dbReference>
<evidence type="ECO:0000256" key="6">
    <source>
        <dbReference type="SAM" id="Phobius"/>
    </source>
</evidence>
<keyword evidence="3 6" id="KW-0812">Transmembrane</keyword>
<name>A0A1G6A4F1_EUBOX</name>
<keyword evidence="8" id="KW-1185">Reference proteome</keyword>
<feature type="transmembrane region" description="Helical" evidence="6">
    <location>
        <begin position="12"/>
        <end position="29"/>
    </location>
</feature>
<feature type="transmembrane region" description="Helical" evidence="6">
    <location>
        <begin position="35"/>
        <end position="55"/>
    </location>
</feature>
<dbReference type="PANTHER" id="PTHR30178:SF3">
    <property type="entry name" value="SUCCINATE-ACETATE_PROTON SYMPORTER SATP"/>
    <property type="match status" value="1"/>
</dbReference>
<dbReference type="InterPro" id="IPR000791">
    <property type="entry name" value="Gpr1/Fun34/SatP-like"/>
</dbReference>
<evidence type="ECO:0000256" key="2">
    <source>
        <dbReference type="ARBA" id="ARBA00005587"/>
    </source>
</evidence>
<keyword evidence="4 6" id="KW-1133">Transmembrane helix</keyword>
<keyword evidence="5 6" id="KW-0472">Membrane</keyword>
<comment type="similarity">
    <text evidence="2">Belongs to the acetate uptake transporter (AceTr) (TC 2.A.96) family.</text>
</comment>
<dbReference type="RefSeq" id="WP_090171250.1">
    <property type="nucleotide sequence ID" value="NZ_FMXR01000004.1"/>
</dbReference>
<dbReference type="Proteomes" id="UP000199228">
    <property type="component" value="Unassembled WGS sequence"/>
</dbReference>
<feature type="transmembrane region" description="Helical" evidence="6">
    <location>
        <begin position="100"/>
        <end position="118"/>
    </location>
</feature>
<dbReference type="GO" id="GO:0015360">
    <property type="term" value="F:acetate:proton symporter activity"/>
    <property type="evidence" value="ECO:0007669"/>
    <property type="project" value="TreeGrafter"/>
</dbReference>
<evidence type="ECO:0000256" key="3">
    <source>
        <dbReference type="ARBA" id="ARBA00022692"/>
    </source>
</evidence>
<evidence type="ECO:0000256" key="1">
    <source>
        <dbReference type="ARBA" id="ARBA00004141"/>
    </source>
</evidence>
<dbReference type="PANTHER" id="PTHR30178">
    <property type="entry name" value="INNER MEMBRANE PROTEIN YAAH"/>
    <property type="match status" value="1"/>
</dbReference>
<feature type="transmembrane region" description="Helical" evidence="6">
    <location>
        <begin position="155"/>
        <end position="177"/>
    </location>
</feature>
<sequence length="188" mass="20346">MSETNYVKHANAGPLGLLGFGMTTLLLNLHNVGVFELSIVIIAMGIMLGGLAQFIAGIMEFRAGNTFGATAFTSYGLFWWSLILIWLLPYEKLGIEAADSLSLGFYFLLWCIYTFFMFIGTIKGNNATRIVFGTLMLLFLFLALENFAGSHTLGIVAGVIGIISGASAIYTAVASVVDEEFGKNLMPM</sequence>
<feature type="transmembrane region" description="Helical" evidence="6">
    <location>
        <begin position="130"/>
        <end position="149"/>
    </location>
</feature>
<dbReference type="GO" id="GO:0005886">
    <property type="term" value="C:plasma membrane"/>
    <property type="evidence" value="ECO:0007669"/>
    <property type="project" value="TreeGrafter"/>
</dbReference>